<dbReference type="SUPFAM" id="SSF103473">
    <property type="entry name" value="MFS general substrate transporter"/>
    <property type="match status" value="1"/>
</dbReference>
<organism evidence="2 3">
    <name type="scientific">Candidatus Eubacterium faecale</name>
    <dbReference type="NCBI Taxonomy" id="2838568"/>
    <lineage>
        <taxon>Bacteria</taxon>
        <taxon>Bacillati</taxon>
        <taxon>Bacillota</taxon>
        <taxon>Clostridia</taxon>
        <taxon>Eubacteriales</taxon>
        <taxon>Eubacteriaceae</taxon>
        <taxon>Eubacterium</taxon>
    </lineage>
</organism>
<evidence type="ECO:0000313" key="3">
    <source>
        <dbReference type="Proteomes" id="UP000823877"/>
    </source>
</evidence>
<dbReference type="GO" id="GO:0008643">
    <property type="term" value="P:carbohydrate transport"/>
    <property type="evidence" value="ECO:0007669"/>
    <property type="project" value="InterPro"/>
</dbReference>
<sequence>MKGKKFSLSAVPALAKGFVKDVKEHWKTPAESKYISYKEFTAYSVGGIGVNTINSIFGYVALNANCLLLGSAYGIDPVHLVWMSTIVNILNLAKSPFISMLIDNTNTKFGKFRPYLIITGIPTAVLICLMAFIPSSINYTLKCVLLCLIYALAMLFQSTYSLAYSSLAQVLTPNSAERTSLLSISAFIYNLGPSIVNMILPIIAELFDGGMRGFAVYRVMFPVFSVAGILLSIWTFKDTKEKIIVPKTYVAKVKFSDGIKEIKNNKYFWLLYLYQIFGVMKGGISSILAWYCSYVIMSDSVLGIMNTVMGTASVPGMLLAPVLAKKFGKRNCLIVFNVMRAVFAALMLFTSNSPVLFLASLYIATLATGGDAVITSAATADIFDYQQWKTGKRLEGFITQFGGMLVTAATMGSAFILPYFYRHYGLGTDYTVLYEASIRTPIFNIMIITSVISSLLAVIPILFYNLTEKKQKQIIEDLKQRAQENDSNETVSAD</sequence>
<dbReference type="PANTHER" id="PTHR11328">
    <property type="entry name" value="MAJOR FACILITATOR SUPERFAMILY DOMAIN-CONTAINING PROTEIN"/>
    <property type="match status" value="1"/>
</dbReference>
<feature type="transmembrane region" description="Helical" evidence="1">
    <location>
        <begin position="181"/>
        <end position="203"/>
    </location>
</feature>
<dbReference type="Proteomes" id="UP000823877">
    <property type="component" value="Unassembled WGS sequence"/>
</dbReference>
<feature type="transmembrane region" description="Helical" evidence="1">
    <location>
        <begin position="269"/>
        <end position="291"/>
    </location>
</feature>
<feature type="transmembrane region" description="Helical" evidence="1">
    <location>
        <begin position="81"/>
        <end position="102"/>
    </location>
</feature>
<feature type="transmembrane region" description="Helical" evidence="1">
    <location>
        <begin position="303"/>
        <end position="324"/>
    </location>
</feature>
<accession>A0A9D2S964</accession>
<protein>
    <submittedName>
        <fullName evidence="2">MFS transporter</fullName>
    </submittedName>
</protein>
<dbReference type="InterPro" id="IPR039672">
    <property type="entry name" value="MFS_2"/>
</dbReference>
<name>A0A9D2S964_9FIRM</name>
<comment type="caution">
    <text evidence="2">The sequence shown here is derived from an EMBL/GenBank/DDBJ whole genome shotgun (WGS) entry which is preliminary data.</text>
</comment>
<dbReference type="PANTHER" id="PTHR11328:SF24">
    <property type="entry name" value="MAJOR FACILITATOR SUPERFAMILY (MFS) PROFILE DOMAIN-CONTAINING PROTEIN"/>
    <property type="match status" value="1"/>
</dbReference>
<dbReference type="EMBL" id="DWXN01000005">
    <property type="protein sequence ID" value="HJB74566.1"/>
    <property type="molecule type" value="Genomic_DNA"/>
</dbReference>
<reference evidence="2" key="1">
    <citation type="journal article" date="2021" name="PeerJ">
        <title>Extensive microbial diversity within the chicken gut microbiome revealed by metagenomics and culture.</title>
        <authorList>
            <person name="Gilroy R."/>
            <person name="Ravi A."/>
            <person name="Getino M."/>
            <person name="Pursley I."/>
            <person name="Horton D.L."/>
            <person name="Alikhan N.F."/>
            <person name="Baker D."/>
            <person name="Gharbi K."/>
            <person name="Hall N."/>
            <person name="Watson M."/>
            <person name="Adriaenssens E.M."/>
            <person name="Foster-Nyarko E."/>
            <person name="Jarju S."/>
            <person name="Secka A."/>
            <person name="Antonio M."/>
            <person name="Oren A."/>
            <person name="Chaudhuri R.R."/>
            <person name="La Ragione R."/>
            <person name="Hildebrand F."/>
            <person name="Pallen M.J."/>
        </authorList>
    </citation>
    <scope>NUCLEOTIDE SEQUENCE</scope>
    <source>
        <strain evidence="2">CHK188-16595</strain>
    </source>
</reference>
<keyword evidence="1" id="KW-1133">Transmembrane helix</keyword>
<evidence type="ECO:0000256" key="1">
    <source>
        <dbReference type="SAM" id="Phobius"/>
    </source>
</evidence>
<dbReference type="GO" id="GO:0005886">
    <property type="term" value="C:plasma membrane"/>
    <property type="evidence" value="ECO:0007669"/>
    <property type="project" value="TreeGrafter"/>
</dbReference>
<dbReference type="Pfam" id="PF13347">
    <property type="entry name" value="MFS_2"/>
    <property type="match status" value="1"/>
</dbReference>
<keyword evidence="1" id="KW-0472">Membrane</keyword>
<feature type="transmembrane region" description="Helical" evidence="1">
    <location>
        <begin position="331"/>
        <end position="349"/>
    </location>
</feature>
<feature type="transmembrane region" description="Helical" evidence="1">
    <location>
        <begin position="114"/>
        <end position="133"/>
    </location>
</feature>
<reference evidence="2" key="2">
    <citation type="submission" date="2021-04" db="EMBL/GenBank/DDBJ databases">
        <authorList>
            <person name="Gilroy R."/>
        </authorList>
    </citation>
    <scope>NUCLEOTIDE SEQUENCE</scope>
    <source>
        <strain evidence="2">CHK188-16595</strain>
    </source>
</reference>
<feature type="transmembrane region" description="Helical" evidence="1">
    <location>
        <begin position="139"/>
        <end position="160"/>
    </location>
</feature>
<feature type="transmembrane region" description="Helical" evidence="1">
    <location>
        <begin position="441"/>
        <end position="464"/>
    </location>
</feature>
<keyword evidence="1" id="KW-0812">Transmembrane</keyword>
<dbReference type="InterPro" id="IPR036259">
    <property type="entry name" value="MFS_trans_sf"/>
</dbReference>
<dbReference type="AlphaFoldDB" id="A0A9D2S964"/>
<evidence type="ECO:0000313" key="2">
    <source>
        <dbReference type="EMBL" id="HJB74566.1"/>
    </source>
</evidence>
<proteinExistence type="predicted"/>
<feature type="transmembrane region" description="Helical" evidence="1">
    <location>
        <begin position="401"/>
        <end position="421"/>
    </location>
</feature>
<feature type="transmembrane region" description="Helical" evidence="1">
    <location>
        <begin position="215"/>
        <end position="236"/>
    </location>
</feature>
<gene>
    <name evidence="2" type="ORF">IAA37_02695</name>
</gene>
<dbReference type="GO" id="GO:0015293">
    <property type="term" value="F:symporter activity"/>
    <property type="evidence" value="ECO:0007669"/>
    <property type="project" value="InterPro"/>
</dbReference>
<feature type="transmembrane region" description="Helical" evidence="1">
    <location>
        <begin position="355"/>
        <end position="380"/>
    </location>
</feature>
<dbReference type="Gene3D" id="1.20.1250.20">
    <property type="entry name" value="MFS general substrate transporter like domains"/>
    <property type="match status" value="2"/>
</dbReference>